<dbReference type="PANTHER" id="PTHR30086">
    <property type="entry name" value="ARGININE EXPORTER PROTEIN ARGO"/>
    <property type="match status" value="1"/>
</dbReference>
<keyword evidence="8" id="KW-1185">Reference proteome</keyword>
<reference evidence="7" key="1">
    <citation type="submission" date="2022-08" db="EMBL/GenBank/DDBJ databases">
        <title>Catabolic pathway analysis in culturable SAR92 clade bacteria reveals their overlooked roles in DMSP degradation in coastal seas.</title>
        <authorList>
            <person name="He X."/>
            <person name="Zhang X."/>
            <person name="Zhang Y."/>
        </authorList>
    </citation>
    <scope>NUCLEOTIDE SEQUENCE</scope>
    <source>
        <strain evidence="7">H455</strain>
    </source>
</reference>
<gene>
    <name evidence="7" type="ORF">NYF23_01330</name>
</gene>
<evidence type="ECO:0000256" key="4">
    <source>
        <dbReference type="ARBA" id="ARBA00022989"/>
    </source>
</evidence>
<keyword evidence="5 6" id="KW-0472">Membrane</keyword>
<evidence type="ECO:0000313" key="8">
    <source>
        <dbReference type="Proteomes" id="UP001059934"/>
    </source>
</evidence>
<sequence>MEYYLSLITFTFVAGITPGPNNMMLLASGLNHGIRKSMPHYLGICIGFPIMVAVVGFGLGALFEQYPSIYIYIKISGISYLLYLAWKIANAGNSSASSKIRQPLTFIQAATFQWLNPKAWVIAIGALVAFTTPENVTQSVVAIILIYFVMGFICMALWLKLGQGLQQFLRGGKRIHYFNITMAVLLALSVIPMAFSSFGNSV</sequence>
<dbReference type="EMBL" id="CP103416">
    <property type="protein sequence ID" value="UVW35263.1"/>
    <property type="molecule type" value="Genomic_DNA"/>
</dbReference>
<evidence type="ECO:0000256" key="1">
    <source>
        <dbReference type="ARBA" id="ARBA00004651"/>
    </source>
</evidence>
<evidence type="ECO:0000313" key="7">
    <source>
        <dbReference type="EMBL" id="UVW35263.1"/>
    </source>
</evidence>
<keyword evidence="3 6" id="KW-0812">Transmembrane</keyword>
<evidence type="ECO:0000256" key="5">
    <source>
        <dbReference type="ARBA" id="ARBA00023136"/>
    </source>
</evidence>
<accession>A0ABY5TSI9</accession>
<evidence type="ECO:0000256" key="2">
    <source>
        <dbReference type="ARBA" id="ARBA00022475"/>
    </source>
</evidence>
<dbReference type="PANTHER" id="PTHR30086:SF20">
    <property type="entry name" value="ARGININE EXPORTER PROTEIN ARGO-RELATED"/>
    <property type="match status" value="1"/>
</dbReference>
<organism evidence="7 8">
    <name type="scientific">SAR92 clade bacterium H455</name>
    <dbReference type="NCBI Taxonomy" id="2974818"/>
    <lineage>
        <taxon>Bacteria</taxon>
        <taxon>Pseudomonadati</taxon>
        <taxon>Pseudomonadota</taxon>
        <taxon>Gammaproteobacteria</taxon>
        <taxon>Cellvibrionales</taxon>
        <taxon>Porticoccaceae</taxon>
        <taxon>SAR92 clade</taxon>
    </lineage>
</organism>
<evidence type="ECO:0000256" key="3">
    <source>
        <dbReference type="ARBA" id="ARBA00022692"/>
    </source>
</evidence>
<keyword evidence="2" id="KW-1003">Cell membrane</keyword>
<dbReference type="Proteomes" id="UP001059934">
    <property type="component" value="Chromosome"/>
</dbReference>
<feature type="transmembrane region" description="Helical" evidence="6">
    <location>
        <begin position="41"/>
        <end position="63"/>
    </location>
</feature>
<keyword evidence="4 6" id="KW-1133">Transmembrane helix</keyword>
<dbReference type="Pfam" id="PF01810">
    <property type="entry name" value="LysE"/>
    <property type="match status" value="1"/>
</dbReference>
<protein>
    <submittedName>
        <fullName evidence="7">LysE family translocator</fullName>
    </submittedName>
</protein>
<name>A0ABY5TSI9_9GAMM</name>
<dbReference type="InterPro" id="IPR001123">
    <property type="entry name" value="LeuE-type"/>
</dbReference>
<feature type="transmembrane region" description="Helical" evidence="6">
    <location>
        <begin position="136"/>
        <end position="159"/>
    </location>
</feature>
<feature type="transmembrane region" description="Helical" evidence="6">
    <location>
        <begin position="180"/>
        <end position="199"/>
    </location>
</feature>
<evidence type="ECO:0000256" key="6">
    <source>
        <dbReference type="SAM" id="Phobius"/>
    </source>
</evidence>
<feature type="transmembrane region" description="Helical" evidence="6">
    <location>
        <begin position="69"/>
        <end position="86"/>
    </location>
</feature>
<proteinExistence type="predicted"/>
<comment type="subcellular location">
    <subcellularLocation>
        <location evidence="1">Cell membrane</location>
        <topology evidence="1">Multi-pass membrane protein</topology>
    </subcellularLocation>
</comment>
<feature type="transmembrane region" description="Helical" evidence="6">
    <location>
        <begin position="6"/>
        <end position="29"/>
    </location>
</feature>